<dbReference type="RefSeq" id="WP_222843669.1">
    <property type="nucleotide sequence ID" value="NZ_FOIR01000003.1"/>
</dbReference>
<name>A0A1I0R6R1_9BACT</name>
<keyword evidence="6" id="KW-0378">Hydrolase</keyword>
<comment type="similarity">
    <text evidence="3">Belongs to the peptidase C56 family. HSP31-like subfamily.</text>
</comment>
<dbReference type="Gene3D" id="3.40.50.880">
    <property type="match status" value="1"/>
</dbReference>
<keyword evidence="4" id="KW-0732">Signal</keyword>
<reference evidence="7" key="1">
    <citation type="submission" date="2016-10" db="EMBL/GenBank/DDBJ databases">
        <authorList>
            <person name="Varghese N."/>
            <person name="Submissions S."/>
        </authorList>
    </citation>
    <scope>NUCLEOTIDE SEQUENCE [LARGE SCALE GENOMIC DNA]</scope>
    <source>
        <strain evidence="7">CGMCC 1.12402</strain>
    </source>
</reference>
<dbReference type="GO" id="GO:0008233">
    <property type="term" value="F:peptidase activity"/>
    <property type="evidence" value="ECO:0007669"/>
    <property type="project" value="UniProtKB-KW"/>
</dbReference>
<dbReference type="InterPro" id="IPR029062">
    <property type="entry name" value="Class_I_gatase-like"/>
</dbReference>
<dbReference type="GO" id="GO:0019172">
    <property type="term" value="F:glyoxalase III activity"/>
    <property type="evidence" value="ECO:0007669"/>
    <property type="project" value="TreeGrafter"/>
</dbReference>
<accession>A0A1I0R6R1</accession>
<feature type="signal peptide" evidence="4">
    <location>
        <begin position="1"/>
        <end position="19"/>
    </location>
</feature>
<evidence type="ECO:0000256" key="1">
    <source>
        <dbReference type="ARBA" id="ARBA00023016"/>
    </source>
</evidence>
<dbReference type="SUPFAM" id="SSF52317">
    <property type="entry name" value="Class I glutamine amidotransferase-like"/>
    <property type="match status" value="1"/>
</dbReference>
<dbReference type="PANTHER" id="PTHR48094:SF11">
    <property type="entry name" value="GLUTATHIONE-INDEPENDENT GLYOXALASE HSP31-RELATED"/>
    <property type="match status" value="1"/>
</dbReference>
<protein>
    <submittedName>
        <fullName evidence="6">Putative intracellular protease/amidase</fullName>
    </submittedName>
</protein>
<dbReference type="InterPro" id="IPR002818">
    <property type="entry name" value="DJ-1/PfpI"/>
</dbReference>
<proteinExistence type="inferred from homology"/>
<dbReference type="GO" id="GO:0005737">
    <property type="term" value="C:cytoplasm"/>
    <property type="evidence" value="ECO:0007669"/>
    <property type="project" value="TreeGrafter"/>
</dbReference>
<evidence type="ECO:0000256" key="2">
    <source>
        <dbReference type="ARBA" id="ARBA00023239"/>
    </source>
</evidence>
<feature type="chain" id="PRO_5011640752" evidence="4">
    <location>
        <begin position="20"/>
        <end position="247"/>
    </location>
</feature>
<evidence type="ECO:0000313" key="7">
    <source>
        <dbReference type="Proteomes" id="UP000199437"/>
    </source>
</evidence>
<keyword evidence="6" id="KW-0645">Protease</keyword>
<dbReference type="EMBL" id="FOIR01000003">
    <property type="protein sequence ID" value="SEW36296.1"/>
    <property type="molecule type" value="Genomic_DNA"/>
</dbReference>
<feature type="domain" description="DJ-1/PfpI" evidence="5">
    <location>
        <begin position="45"/>
        <end position="242"/>
    </location>
</feature>
<organism evidence="6 7">
    <name type="scientific">Roseivirga pacifica</name>
    <dbReference type="NCBI Taxonomy" id="1267423"/>
    <lineage>
        <taxon>Bacteria</taxon>
        <taxon>Pseudomonadati</taxon>
        <taxon>Bacteroidota</taxon>
        <taxon>Cytophagia</taxon>
        <taxon>Cytophagales</taxon>
        <taxon>Roseivirgaceae</taxon>
        <taxon>Roseivirga</taxon>
    </lineage>
</organism>
<dbReference type="CDD" id="cd03141">
    <property type="entry name" value="GATase1_Hsp31_like"/>
    <property type="match status" value="1"/>
</dbReference>
<dbReference type="GeneID" id="99987842"/>
<gene>
    <name evidence="6" type="ORF">SAMN05216290_3164</name>
</gene>
<dbReference type="GO" id="GO:0006508">
    <property type="term" value="P:proteolysis"/>
    <property type="evidence" value="ECO:0007669"/>
    <property type="project" value="UniProtKB-KW"/>
</dbReference>
<dbReference type="GO" id="GO:0019243">
    <property type="term" value="P:methylglyoxal catabolic process to D-lactate via S-lactoyl-glutathione"/>
    <property type="evidence" value="ECO:0007669"/>
    <property type="project" value="TreeGrafter"/>
</dbReference>
<evidence type="ECO:0000259" key="5">
    <source>
        <dbReference type="Pfam" id="PF01965"/>
    </source>
</evidence>
<dbReference type="STRING" id="1267423.SAMN05216290_3164"/>
<dbReference type="InterPro" id="IPR050325">
    <property type="entry name" value="Prot/Nucl_acid_deglycase"/>
</dbReference>
<evidence type="ECO:0000256" key="3">
    <source>
        <dbReference type="ARBA" id="ARBA00038493"/>
    </source>
</evidence>
<keyword evidence="2" id="KW-0456">Lyase</keyword>
<dbReference type="PANTHER" id="PTHR48094">
    <property type="entry name" value="PROTEIN/NUCLEIC ACID DEGLYCASE DJ-1-RELATED"/>
    <property type="match status" value="1"/>
</dbReference>
<keyword evidence="7" id="KW-1185">Reference proteome</keyword>
<dbReference type="Pfam" id="PF01965">
    <property type="entry name" value="DJ-1_PfpI"/>
    <property type="match status" value="1"/>
</dbReference>
<dbReference type="AlphaFoldDB" id="A0A1I0R6R1"/>
<sequence length="247" mass="26961">MNKLKLLIALLFTSTIMMAQKGKDVNVLMVLSSHEALGNTGKTTGFYLSEATHAYEVFEKAGYKIDFVSPEGGKAPVDGFDLEDEVNKRYWEDKTFQRAINNTKTPAEIASKKYDVIYYAGGHGTMWDFPNNEALAKKAAEIYELNGIIGAVCHGPSGLVNIKLSNGQYLVEGKQVSAFTNQEEIAVELEDVVPFSLENILLERGATIVKGADWAEKVSVDSRLVTGQNPASAHKVATEIVALINAK</sequence>
<evidence type="ECO:0000256" key="4">
    <source>
        <dbReference type="SAM" id="SignalP"/>
    </source>
</evidence>
<keyword evidence="1" id="KW-0346">Stress response</keyword>
<dbReference type="Proteomes" id="UP000199437">
    <property type="component" value="Unassembled WGS sequence"/>
</dbReference>
<evidence type="ECO:0000313" key="6">
    <source>
        <dbReference type="EMBL" id="SEW36296.1"/>
    </source>
</evidence>